<keyword evidence="1" id="KW-1133">Transmembrane helix</keyword>
<name>A0ABP6ED05_9ACTN</name>
<evidence type="ECO:0000256" key="1">
    <source>
        <dbReference type="SAM" id="Phobius"/>
    </source>
</evidence>
<dbReference type="Proteomes" id="UP001501666">
    <property type="component" value="Unassembled WGS sequence"/>
</dbReference>
<protein>
    <submittedName>
        <fullName evidence="2">Uncharacterized protein</fullName>
    </submittedName>
</protein>
<feature type="transmembrane region" description="Helical" evidence="1">
    <location>
        <begin position="117"/>
        <end position="136"/>
    </location>
</feature>
<accession>A0ABP6ED05</accession>
<dbReference type="EMBL" id="BAAATE010000009">
    <property type="protein sequence ID" value="GAA2663758.1"/>
    <property type="molecule type" value="Genomic_DNA"/>
</dbReference>
<evidence type="ECO:0000313" key="3">
    <source>
        <dbReference type="Proteomes" id="UP001501666"/>
    </source>
</evidence>
<reference evidence="3" key="1">
    <citation type="journal article" date="2019" name="Int. J. Syst. Evol. Microbiol.">
        <title>The Global Catalogue of Microorganisms (GCM) 10K type strain sequencing project: providing services to taxonomists for standard genome sequencing and annotation.</title>
        <authorList>
            <consortium name="The Broad Institute Genomics Platform"/>
            <consortium name="The Broad Institute Genome Sequencing Center for Infectious Disease"/>
            <person name="Wu L."/>
            <person name="Ma J."/>
        </authorList>
    </citation>
    <scope>NUCLEOTIDE SEQUENCE [LARGE SCALE GENOMIC DNA]</scope>
    <source>
        <strain evidence="3">JCM 6835</strain>
    </source>
</reference>
<feature type="transmembrane region" description="Helical" evidence="1">
    <location>
        <begin position="45"/>
        <end position="65"/>
    </location>
</feature>
<evidence type="ECO:0000313" key="2">
    <source>
        <dbReference type="EMBL" id="GAA2663758.1"/>
    </source>
</evidence>
<dbReference type="RefSeq" id="WP_379505047.1">
    <property type="nucleotide sequence ID" value="NZ_JBHTEV010000001.1"/>
</dbReference>
<gene>
    <name evidence="2" type="ORF">GCM10010412_038570</name>
</gene>
<sequence>MIGLLLLYGMYWAWSGASFWGPRYLLFAAIPAAFALAVRCYQSDASALSDLVTVVVLGLSIWVGLNGAVFGDVDVPKVCWPDGAGHYEAPICFYTPEFSALWYPFVAGIKLLTVGQWIYLGYGLAVGAYLMAGPLLRIAGHLHTWAIPAAARVRAFHW</sequence>
<keyword evidence="1" id="KW-0472">Membrane</keyword>
<organism evidence="2 3">
    <name type="scientific">Nonomuraea recticatena</name>
    <dbReference type="NCBI Taxonomy" id="46178"/>
    <lineage>
        <taxon>Bacteria</taxon>
        <taxon>Bacillati</taxon>
        <taxon>Actinomycetota</taxon>
        <taxon>Actinomycetes</taxon>
        <taxon>Streptosporangiales</taxon>
        <taxon>Streptosporangiaceae</taxon>
        <taxon>Nonomuraea</taxon>
    </lineage>
</organism>
<keyword evidence="1" id="KW-0812">Transmembrane</keyword>
<feature type="transmembrane region" description="Helical" evidence="1">
    <location>
        <begin position="20"/>
        <end position="38"/>
    </location>
</feature>
<comment type="caution">
    <text evidence="2">The sequence shown here is derived from an EMBL/GenBank/DDBJ whole genome shotgun (WGS) entry which is preliminary data.</text>
</comment>
<keyword evidence="3" id="KW-1185">Reference proteome</keyword>
<proteinExistence type="predicted"/>